<feature type="compositionally biased region" description="Low complexity" evidence="1">
    <location>
        <begin position="101"/>
        <end position="117"/>
    </location>
</feature>
<accession>A0ABP0B823</accession>
<protein>
    <submittedName>
        <fullName evidence="3">Uncharacterized protein</fullName>
    </submittedName>
</protein>
<feature type="compositionally biased region" description="Low complexity" evidence="1">
    <location>
        <begin position="466"/>
        <end position="477"/>
    </location>
</feature>
<feature type="compositionally biased region" description="Low complexity" evidence="1">
    <location>
        <begin position="129"/>
        <end position="152"/>
    </location>
</feature>
<gene>
    <name evidence="3" type="ORF">SCUCBS95973_002578</name>
</gene>
<organism evidence="3 4">
    <name type="scientific">Sporothrix curviconia</name>
    <dbReference type="NCBI Taxonomy" id="1260050"/>
    <lineage>
        <taxon>Eukaryota</taxon>
        <taxon>Fungi</taxon>
        <taxon>Dikarya</taxon>
        <taxon>Ascomycota</taxon>
        <taxon>Pezizomycotina</taxon>
        <taxon>Sordariomycetes</taxon>
        <taxon>Sordariomycetidae</taxon>
        <taxon>Ophiostomatales</taxon>
        <taxon>Ophiostomataceae</taxon>
        <taxon>Sporothrix</taxon>
    </lineage>
</organism>
<feature type="compositionally biased region" description="Low complexity" evidence="1">
    <location>
        <begin position="437"/>
        <end position="456"/>
    </location>
</feature>
<feature type="region of interest" description="Disordered" evidence="1">
    <location>
        <begin position="1"/>
        <end position="34"/>
    </location>
</feature>
<feature type="compositionally biased region" description="Acidic residues" evidence="1">
    <location>
        <begin position="161"/>
        <end position="170"/>
    </location>
</feature>
<feature type="region of interest" description="Disordered" evidence="1">
    <location>
        <begin position="76"/>
        <end position="175"/>
    </location>
</feature>
<feature type="region of interest" description="Disordered" evidence="1">
    <location>
        <begin position="205"/>
        <end position="317"/>
    </location>
</feature>
<comment type="caution">
    <text evidence="3">The sequence shown here is derived from an EMBL/GenBank/DDBJ whole genome shotgun (WGS) entry which is preliminary data.</text>
</comment>
<sequence>MPPPTRRDPLLPAEGLANAPYSPAASRMNTSIQSSVVRRNEESWVEIASQPSSSSLSSIADEIVITGLRVGSSATGINGGVMPSSAVTASGAQPQRRRRLLQQVEAATTATATATTANRPPTSHPTNHSTAPAASTAGSPSLHSNAHAPHSSAGGGSSSQEEYDETESEEDRLMSSSAENIEMSAAAPRTTPSYSLLQYQATQERLRQRAAARASDGDGDGDDEEGVSGDEDDDDDDDGTALGVAAGGPPTFRPQPNAFSHPPTHLQHHLQQQQQQQQYPSHRSLPSPHSQVVGGPYVPRGSRASRHYSAPNFMSPSYREDNDAALRASLTTLLSCAAAARGLPKKEGNGGSIYAGEQVGSSSAGAANNGVRPSNQPMGLRFVPESELIEDNNDNGNNDNNGGGNSGDTPISPRTRTPFQPPRMPQQARTAQPAPRSSHASAKQQAAPPASTQQHQHQQHQHHSSRNSAVSAVSTSSKSKRTGASKSSPRVTKKKRTSVATDENGVTMISPTLLTWVVSAGVVVLVSVVGFGAGFVIGREVGRQEAASSVSAAAGAASSGMAPPPAGNGSASVSCGREIMRSSTGSTLRRFRWGAGMANSVAA</sequence>
<keyword evidence="2" id="KW-0812">Transmembrane</keyword>
<dbReference type="Proteomes" id="UP001642405">
    <property type="component" value="Unassembled WGS sequence"/>
</dbReference>
<keyword evidence="4" id="KW-1185">Reference proteome</keyword>
<feature type="compositionally biased region" description="Low complexity" evidence="1">
    <location>
        <begin position="269"/>
        <end position="278"/>
    </location>
</feature>
<feature type="region of interest" description="Disordered" evidence="1">
    <location>
        <begin position="389"/>
        <end position="500"/>
    </location>
</feature>
<evidence type="ECO:0000256" key="1">
    <source>
        <dbReference type="SAM" id="MobiDB-lite"/>
    </source>
</evidence>
<keyword evidence="2" id="KW-1133">Transmembrane helix</keyword>
<feature type="compositionally biased region" description="Acidic residues" evidence="1">
    <location>
        <begin position="217"/>
        <end position="239"/>
    </location>
</feature>
<name>A0ABP0B823_9PEZI</name>
<evidence type="ECO:0000256" key="2">
    <source>
        <dbReference type="SAM" id="Phobius"/>
    </source>
</evidence>
<evidence type="ECO:0000313" key="4">
    <source>
        <dbReference type="Proteomes" id="UP001642405"/>
    </source>
</evidence>
<feature type="transmembrane region" description="Helical" evidence="2">
    <location>
        <begin position="513"/>
        <end position="537"/>
    </location>
</feature>
<evidence type="ECO:0000313" key="3">
    <source>
        <dbReference type="EMBL" id="CAK7215734.1"/>
    </source>
</evidence>
<dbReference type="EMBL" id="CAWUHB010000010">
    <property type="protein sequence ID" value="CAK7215734.1"/>
    <property type="molecule type" value="Genomic_DNA"/>
</dbReference>
<proteinExistence type="predicted"/>
<keyword evidence="2" id="KW-0472">Membrane</keyword>
<reference evidence="3 4" key="1">
    <citation type="submission" date="2024-01" db="EMBL/GenBank/DDBJ databases">
        <authorList>
            <person name="Allen C."/>
            <person name="Tagirdzhanova G."/>
        </authorList>
    </citation>
    <scope>NUCLEOTIDE SEQUENCE [LARGE SCALE GENOMIC DNA]</scope>
</reference>
<feature type="compositionally biased region" description="Polar residues" evidence="1">
    <location>
        <begin position="118"/>
        <end position="128"/>
    </location>
</feature>